<dbReference type="RefSeq" id="WP_346099755.1">
    <property type="nucleotide sequence ID" value="NZ_BAAABY010000057.1"/>
</dbReference>
<organism evidence="1 2">
    <name type="scientific">Streptomyces olivaceiscleroticus</name>
    <dbReference type="NCBI Taxonomy" id="68245"/>
    <lineage>
        <taxon>Bacteria</taxon>
        <taxon>Bacillati</taxon>
        <taxon>Actinomycetota</taxon>
        <taxon>Actinomycetes</taxon>
        <taxon>Kitasatosporales</taxon>
        <taxon>Streptomycetaceae</taxon>
        <taxon>Streptomyces</taxon>
    </lineage>
</organism>
<proteinExistence type="predicted"/>
<gene>
    <name evidence="1" type="ORF">GCM10010361_72410</name>
</gene>
<protein>
    <submittedName>
        <fullName evidence="1">Uncharacterized protein</fullName>
    </submittedName>
</protein>
<keyword evidence="2" id="KW-1185">Reference proteome</keyword>
<evidence type="ECO:0000313" key="1">
    <source>
        <dbReference type="EMBL" id="GAA0496459.1"/>
    </source>
</evidence>
<evidence type="ECO:0000313" key="2">
    <source>
        <dbReference type="Proteomes" id="UP001500909"/>
    </source>
</evidence>
<sequence length="105" mass="11432">MAYVIASFEDVQEFQDADDDPMGLVIGTPTALWLGVPGESEEERLARLDAARHILADEPELMDLVTRITVAAIEADTPDLLAAHHDHDHVAFAGHFDRTPTEGLG</sequence>
<dbReference type="Proteomes" id="UP001500909">
    <property type="component" value="Unassembled WGS sequence"/>
</dbReference>
<comment type="caution">
    <text evidence="1">The sequence shown here is derived from an EMBL/GenBank/DDBJ whole genome shotgun (WGS) entry which is preliminary data.</text>
</comment>
<dbReference type="EMBL" id="BAAABY010000057">
    <property type="protein sequence ID" value="GAA0496459.1"/>
    <property type="molecule type" value="Genomic_DNA"/>
</dbReference>
<name>A0ABN1BF17_9ACTN</name>
<reference evidence="1 2" key="1">
    <citation type="journal article" date="2019" name="Int. J. Syst. Evol. Microbiol.">
        <title>The Global Catalogue of Microorganisms (GCM) 10K type strain sequencing project: providing services to taxonomists for standard genome sequencing and annotation.</title>
        <authorList>
            <consortium name="The Broad Institute Genomics Platform"/>
            <consortium name="The Broad Institute Genome Sequencing Center for Infectious Disease"/>
            <person name="Wu L."/>
            <person name="Ma J."/>
        </authorList>
    </citation>
    <scope>NUCLEOTIDE SEQUENCE [LARGE SCALE GENOMIC DNA]</scope>
    <source>
        <strain evidence="1 2">JCM 4805</strain>
    </source>
</reference>
<accession>A0ABN1BF17</accession>